<feature type="transmembrane region" description="Helical" evidence="1">
    <location>
        <begin position="90"/>
        <end position="109"/>
    </location>
</feature>
<dbReference type="Proteomes" id="UP000612456">
    <property type="component" value="Unassembled WGS sequence"/>
</dbReference>
<feature type="transmembrane region" description="Helical" evidence="1">
    <location>
        <begin position="199"/>
        <end position="217"/>
    </location>
</feature>
<keyword evidence="1" id="KW-1133">Transmembrane helix</keyword>
<evidence type="ECO:0000313" key="2">
    <source>
        <dbReference type="EMBL" id="GGD97689.1"/>
    </source>
</evidence>
<dbReference type="RefSeq" id="WP_188999353.1">
    <property type="nucleotide sequence ID" value="NZ_BMHP01000009.1"/>
</dbReference>
<gene>
    <name evidence="2" type="ORF">GCM10010911_65560</name>
</gene>
<dbReference type="AlphaFoldDB" id="A0A917E3F8"/>
<feature type="transmembrane region" description="Helical" evidence="1">
    <location>
        <begin position="21"/>
        <end position="37"/>
    </location>
</feature>
<feature type="transmembrane region" description="Helical" evidence="1">
    <location>
        <begin position="144"/>
        <end position="167"/>
    </location>
</feature>
<evidence type="ECO:0000313" key="3">
    <source>
        <dbReference type="Proteomes" id="UP000612456"/>
    </source>
</evidence>
<name>A0A917E3F8_9BACL</name>
<sequence length="241" mass="26012">MATTSASKEKTVFSSRARLEALSLIVSGFLFILYPVLRPFSDESSLQGAEAFASTAWVLAHVLAIVAFILLALGLLGLQSIFQKTTAGGLTSLALILTWIGVGFTLPYYGAETFGLYAIGQEAVKQQSVTLLTLADAVRFSEPAVVMFAVGLLLLAVGPILVAIAVWRSGTMSRWSGFPFALGFALYLPQFYGSQTIRVAHGLLVALGCIWVALSMLRSQKWRSQLLNRPATESVEQVQFD</sequence>
<keyword evidence="1" id="KW-0472">Membrane</keyword>
<comment type="caution">
    <text evidence="2">The sequence shown here is derived from an EMBL/GenBank/DDBJ whole genome shotgun (WGS) entry which is preliminary data.</text>
</comment>
<evidence type="ECO:0000256" key="1">
    <source>
        <dbReference type="SAM" id="Phobius"/>
    </source>
</evidence>
<organism evidence="2 3">
    <name type="scientific">Paenibacillus nasutitermitis</name>
    <dbReference type="NCBI Taxonomy" id="1652958"/>
    <lineage>
        <taxon>Bacteria</taxon>
        <taxon>Bacillati</taxon>
        <taxon>Bacillota</taxon>
        <taxon>Bacilli</taxon>
        <taxon>Bacillales</taxon>
        <taxon>Paenibacillaceae</taxon>
        <taxon>Paenibacillus</taxon>
    </lineage>
</organism>
<dbReference type="EMBL" id="BMHP01000009">
    <property type="protein sequence ID" value="GGD97689.1"/>
    <property type="molecule type" value="Genomic_DNA"/>
</dbReference>
<keyword evidence="1" id="KW-0812">Transmembrane</keyword>
<evidence type="ECO:0008006" key="4">
    <source>
        <dbReference type="Google" id="ProtNLM"/>
    </source>
</evidence>
<accession>A0A917E3F8</accession>
<feature type="transmembrane region" description="Helical" evidence="1">
    <location>
        <begin position="57"/>
        <end position="78"/>
    </location>
</feature>
<protein>
    <recommendedName>
        <fullName evidence="4">DUF4386 family protein</fullName>
    </recommendedName>
</protein>
<proteinExistence type="predicted"/>
<feature type="transmembrane region" description="Helical" evidence="1">
    <location>
        <begin position="174"/>
        <end position="193"/>
    </location>
</feature>
<reference evidence="2" key="2">
    <citation type="submission" date="2020-09" db="EMBL/GenBank/DDBJ databases">
        <authorList>
            <person name="Sun Q."/>
            <person name="Zhou Y."/>
        </authorList>
    </citation>
    <scope>NUCLEOTIDE SEQUENCE</scope>
    <source>
        <strain evidence="2">CGMCC 1.15178</strain>
    </source>
</reference>
<keyword evidence="3" id="KW-1185">Reference proteome</keyword>
<reference evidence="2" key="1">
    <citation type="journal article" date="2014" name="Int. J. Syst. Evol. Microbiol.">
        <title>Complete genome sequence of Corynebacterium casei LMG S-19264T (=DSM 44701T), isolated from a smear-ripened cheese.</title>
        <authorList>
            <consortium name="US DOE Joint Genome Institute (JGI-PGF)"/>
            <person name="Walter F."/>
            <person name="Albersmeier A."/>
            <person name="Kalinowski J."/>
            <person name="Ruckert C."/>
        </authorList>
    </citation>
    <scope>NUCLEOTIDE SEQUENCE</scope>
    <source>
        <strain evidence="2">CGMCC 1.15178</strain>
    </source>
</reference>